<dbReference type="InterPro" id="IPR029062">
    <property type="entry name" value="Class_I_gatase-like"/>
</dbReference>
<dbReference type="Proteomes" id="UP000004994">
    <property type="component" value="Unassembled WGS sequence"/>
</dbReference>
<name>A0A494G9W1_SOLLC</name>
<accession>A0A494G9W1</accession>
<reference evidence="2" key="2">
    <citation type="submission" date="2019-04" db="UniProtKB">
        <authorList>
            <consortium name="EnsemblPlants"/>
        </authorList>
    </citation>
    <scope>IDENTIFICATION</scope>
    <source>
        <strain evidence="2">cv. Heinz 1706</strain>
    </source>
</reference>
<evidence type="ECO:0000259" key="1">
    <source>
        <dbReference type="PROSITE" id="PS51078"/>
    </source>
</evidence>
<dbReference type="PANTHER" id="PTHR30136:SF33">
    <property type="entry name" value="TRANSCRIPTIONAL REGULATORY PROTEIN"/>
    <property type="match status" value="1"/>
</dbReference>
<evidence type="ECO:0000313" key="2">
    <source>
        <dbReference type="EnsemblPlants" id="Solyc00g125270.2.1"/>
    </source>
</evidence>
<dbReference type="PROSITE" id="PS51078">
    <property type="entry name" value="ICLR_ED"/>
    <property type="match status" value="1"/>
</dbReference>
<dbReference type="InterPro" id="IPR014757">
    <property type="entry name" value="Tscrpt_reg_IclR_C"/>
</dbReference>
<dbReference type="AlphaFoldDB" id="A0A494G9W1"/>
<reference evidence="2" key="1">
    <citation type="journal article" date="2012" name="Nature">
        <title>The tomato genome sequence provides insights into fleshy fruit evolution.</title>
        <authorList>
            <consortium name="Tomato Genome Consortium"/>
        </authorList>
    </citation>
    <scope>NUCLEOTIDE SEQUENCE [LARGE SCALE GENOMIC DNA]</scope>
    <source>
        <strain evidence="2">cv. Heinz 1706</strain>
    </source>
</reference>
<dbReference type="EnsemblPlants" id="Solyc00g125270.2.1">
    <property type="protein sequence ID" value="Solyc00g125270.2.1"/>
    <property type="gene ID" value="Solyc00g125270.2"/>
</dbReference>
<keyword evidence="3" id="KW-1185">Reference proteome</keyword>
<dbReference type="Gene3D" id="3.40.50.880">
    <property type="match status" value="1"/>
</dbReference>
<dbReference type="InParanoid" id="A0A494G9W1"/>
<organism evidence="2">
    <name type="scientific">Solanum lycopersicum</name>
    <name type="common">Tomato</name>
    <name type="synonym">Lycopersicon esculentum</name>
    <dbReference type="NCBI Taxonomy" id="4081"/>
    <lineage>
        <taxon>Eukaryota</taxon>
        <taxon>Viridiplantae</taxon>
        <taxon>Streptophyta</taxon>
        <taxon>Embryophyta</taxon>
        <taxon>Tracheophyta</taxon>
        <taxon>Spermatophyta</taxon>
        <taxon>Magnoliopsida</taxon>
        <taxon>eudicotyledons</taxon>
        <taxon>Gunneridae</taxon>
        <taxon>Pentapetalae</taxon>
        <taxon>asterids</taxon>
        <taxon>lamiids</taxon>
        <taxon>Solanales</taxon>
        <taxon>Solanaceae</taxon>
        <taxon>Solanoideae</taxon>
        <taxon>Solaneae</taxon>
        <taxon>Solanum</taxon>
        <taxon>Solanum subgen. Lycopersicon</taxon>
    </lineage>
</organism>
<dbReference type="InterPro" id="IPR029016">
    <property type="entry name" value="GAF-like_dom_sf"/>
</dbReference>
<dbReference type="InterPro" id="IPR050707">
    <property type="entry name" value="HTH_MetabolicPath_Reg"/>
</dbReference>
<dbReference type="PANTHER" id="PTHR30136">
    <property type="entry name" value="HELIX-TURN-HELIX TRANSCRIPTIONAL REGULATOR, ICLR FAMILY"/>
    <property type="match status" value="1"/>
</dbReference>
<dbReference type="Pfam" id="PF01614">
    <property type="entry name" value="IclR_C"/>
    <property type="match status" value="1"/>
</dbReference>
<dbReference type="PaxDb" id="4081-Solyc00g125270.1.1"/>
<dbReference type="SUPFAM" id="SSF52317">
    <property type="entry name" value="Class I glutamine amidotransferase-like"/>
    <property type="match status" value="1"/>
</dbReference>
<dbReference type="Gene3D" id="3.30.450.40">
    <property type="match status" value="1"/>
</dbReference>
<evidence type="ECO:0000313" key="3">
    <source>
        <dbReference type="Proteomes" id="UP000004994"/>
    </source>
</evidence>
<dbReference type="SUPFAM" id="SSF55781">
    <property type="entry name" value="GAF domain-like"/>
    <property type="match status" value="1"/>
</dbReference>
<sequence length="272" mass="29620">MADRDEMVYLESIRYGRKVSLRSVVAGQRVPMALTSLGRAWLAVAPEVEYAARMADFAARAPHWPALRREIESAVAHVRRHGWCAASWQPEVVAISTPLALDHYPVHVLNVSLSTRAAAGDVARELAPRLMRLASDIRDAVQTAQSEPCTRACCMKELAAALQARHQVGTDDALLASFRTISRTAIMGDKTLDGLNVAILVTDGFEQSELQEPRRALDEAGAHTRVVAPKDGEVKGWKLKDWGDTVAVDVQLDAARAEDFDALLLPGGVINP</sequence>
<dbReference type="Pfam" id="PF01965">
    <property type="entry name" value="DJ-1_PfpI"/>
    <property type="match status" value="1"/>
</dbReference>
<protein>
    <recommendedName>
        <fullName evidence="1">IclR-ED domain-containing protein</fullName>
    </recommendedName>
</protein>
<dbReference type="Gramene" id="Solyc00g125270.2.1">
    <property type="protein sequence ID" value="Solyc00g125270.2.1"/>
    <property type="gene ID" value="Solyc00g125270.2"/>
</dbReference>
<dbReference type="InterPro" id="IPR002818">
    <property type="entry name" value="DJ-1/PfpI"/>
</dbReference>
<proteinExistence type="predicted"/>
<feature type="domain" description="IclR-ED" evidence="1">
    <location>
        <begin position="1"/>
        <end position="143"/>
    </location>
</feature>